<dbReference type="SUPFAM" id="SSF103481">
    <property type="entry name" value="Multidrug resistance efflux transporter EmrE"/>
    <property type="match status" value="2"/>
</dbReference>
<evidence type="ECO:0000313" key="6">
    <source>
        <dbReference type="Proteomes" id="UP000234789"/>
    </source>
</evidence>
<dbReference type="RefSeq" id="WP_228551649.1">
    <property type="nucleotide sequence ID" value="NZ_BIMM01000093.1"/>
</dbReference>
<keyword evidence="3" id="KW-1133">Transmembrane helix</keyword>
<dbReference type="Pfam" id="PF00892">
    <property type="entry name" value="EamA"/>
    <property type="match status" value="2"/>
</dbReference>
<accession>A0A2N5NA56</accession>
<feature type="transmembrane region" description="Helical" evidence="3">
    <location>
        <begin position="37"/>
        <end position="56"/>
    </location>
</feature>
<feature type="transmembrane region" description="Helical" evidence="3">
    <location>
        <begin position="183"/>
        <end position="202"/>
    </location>
</feature>
<evidence type="ECO:0000259" key="4">
    <source>
        <dbReference type="Pfam" id="PF00892"/>
    </source>
</evidence>
<feature type="transmembrane region" description="Helical" evidence="3">
    <location>
        <begin position="68"/>
        <end position="86"/>
    </location>
</feature>
<feature type="transmembrane region" description="Helical" evidence="3">
    <location>
        <begin position="262"/>
        <end position="284"/>
    </location>
</feature>
<feature type="domain" description="EamA" evidence="4">
    <location>
        <begin position="6"/>
        <end position="140"/>
    </location>
</feature>
<reference evidence="5 6" key="1">
    <citation type="submission" date="2017-05" db="EMBL/GenBank/DDBJ databases">
        <title>Functional genome analysis of Paenibacillus pasadenensis strain R16: insights on endophytic life style and antifungal activity.</title>
        <authorList>
            <person name="Passera A."/>
            <person name="Marcolungo L."/>
            <person name="Casati P."/>
            <person name="Brasca M."/>
            <person name="Quaglino F."/>
            <person name="Delledonne M."/>
        </authorList>
    </citation>
    <scope>NUCLEOTIDE SEQUENCE [LARGE SCALE GENOMIC DNA]</scope>
    <source>
        <strain evidence="5 6">R16</strain>
    </source>
</reference>
<feature type="transmembrane region" description="Helical" evidence="3">
    <location>
        <begin position="123"/>
        <end position="141"/>
    </location>
</feature>
<sequence>MPADMPWLLTAIGSALVFGLAGWWMKVSQMKEGGRTALLLGLYATGTAGFAAQCLMDGGWSALGDGRLWLAGGIVGAGSAWGNAVFMKALEHGPASITSPLTNLNIVLVVALSVGLYGETLGLAEAAGIALLLASAVLIAIRPAEKLRLSSRLWYIYTGAAVLLFTFRNGGLKVTGEAGLPSSAVLFSGYLLSLAWFAAAAWRERPRRPAAETVGASPLSAPKKPSAAASPFGIGLRFGLLAGLFSYGGLQLYAWALETGPANLAAPIFATNSLVVAAGSILLYRERLTRLQWLAFACLMAGLIVIRL</sequence>
<keyword evidence="3" id="KW-0472">Membrane</keyword>
<feature type="transmembrane region" description="Helical" evidence="3">
    <location>
        <begin position="98"/>
        <end position="117"/>
    </location>
</feature>
<evidence type="ECO:0000256" key="2">
    <source>
        <dbReference type="ARBA" id="ARBA00007362"/>
    </source>
</evidence>
<feature type="transmembrane region" description="Helical" evidence="3">
    <location>
        <begin position="6"/>
        <end position="25"/>
    </location>
</feature>
<dbReference type="GO" id="GO:0016020">
    <property type="term" value="C:membrane"/>
    <property type="evidence" value="ECO:0007669"/>
    <property type="project" value="InterPro"/>
</dbReference>
<feature type="transmembrane region" description="Helical" evidence="3">
    <location>
        <begin position="234"/>
        <end position="256"/>
    </location>
</feature>
<dbReference type="Gene3D" id="1.10.3730.20">
    <property type="match status" value="2"/>
</dbReference>
<comment type="subcellular location">
    <subcellularLocation>
        <location evidence="1">Endomembrane system</location>
        <topology evidence="1">Multi-pass membrane protein</topology>
    </subcellularLocation>
</comment>
<dbReference type="PANTHER" id="PTHR22911">
    <property type="entry name" value="ACYL-MALONYL CONDENSING ENZYME-RELATED"/>
    <property type="match status" value="1"/>
</dbReference>
<gene>
    <name evidence="5" type="ORF">B8V81_1437</name>
</gene>
<dbReference type="AlphaFoldDB" id="A0A2N5NA56"/>
<organism evidence="5 6">
    <name type="scientific">Paenibacillus pasadenensis</name>
    <dbReference type="NCBI Taxonomy" id="217090"/>
    <lineage>
        <taxon>Bacteria</taxon>
        <taxon>Bacillati</taxon>
        <taxon>Bacillota</taxon>
        <taxon>Bacilli</taxon>
        <taxon>Bacillales</taxon>
        <taxon>Paenibacillaceae</taxon>
        <taxon>Paenibacillus</taxon>
    </lineage>
</organism>
<feature type="transmembrane region" description="Helical" evidence="3">
    <location>
        <begin position="153"/>
        <end position="171"/>
    </location>
</feature>
<dbReference type="EMBL" id="NFEZ01000003">
    <property type="protein sequence ID" value="PLT47213.1"/>
    <property type="molecule type" value="Genomic_DNA"/>
</dbReference>
<name>A0A2N5NA56_9BACL</name>
<proteinExistence type="inferred from homology"/>
<protein>
    <submittedName>
        <fullName evidence="5">Putative membrane protein</fullName>
    </submittedName>
</protein>
<comment type="similarity">
    <text evidence="2">Belongs to the EamA transporter family.</text>
</comment>
<dbReference type="PANTHER" id="PTHR22911:SF137">
    <property type="entry name" value="SOLUTE CARRIER FAMILY 35 MEMBER G2-RELATED"/>
    <property type="match status" value="1"/>
</dbReference>
<feature type="transmembrane region" description="Helical" evidence="3">
    <location>
        <begin position="291"/>
        <end position="307"/>
    </location>
</feature>
<keyword evidence="3" id="KW-0812">Transmembrane</keyword>
<evidence type="ECO:0000256" key="1">
    <source>
        <dbReference type="ARBA" id="ARBA00004127"/>
    </source>
</evidence>
<dbReference type="InterPro" id="IPR000620">
    <property type="entry name" value="EamA_dom"/>
</dbReference>
<dbReference type="InterPro" id="IPR037185">
    <property type="entry name" value="EmrE-like"/>
</dbReference>
<evidence type="ECO:0000256" key="3">
    <source>
        <dbReference type="SAM" id="Phobius"/>
    </source>
</evidence>
<evidence type="ECO:0000313" key="5">
    <source>
        <dbReference type="EMBL" id="PLT47213.1"/>
    </source>
</evidence>
<feature type="domain" description="EamA" evidence="4">
    <location>
        <begin position="180"/>
        <end position="306"/>
    </location>
</feature>
<comment type="caution">
    <text evidence="5">The sequence shown here is derived from an EMBL/GenBank/DDBJ whole genome shotgun (WGS) entry which is preliminary data.</text>
</comment>
<dbReference type="Proteomes" id="UP000234789">
    <property type="component" value="Unassembled WGS sequence"/>
</dbReference>
<keyword evidence="6" id="KW-1185">Reference proteome</keyword>